<dbReference type="Proteomes" id="UP000323994">
    <property type="component" value="Unassembled WGS sequence"/>
</dbReference>
<dbReference type="AlphaFoldDB" id="A0A5M8QQC6"/>
<dbReference type="Gene3D" id="2.60.120.10">
    <property type="entry name" value="Jelly Rolls"/>
    <property type="match status" value="1"/>
</dbReference>
<evidence type="ECO:0000259" key="2">
    <source>
        <dbReference type="Pfam" id="PF07883"/>
    </source>
</evidence>
<evidence type="ECO:0000256" key="1">
    <source>
        <dbReference type="SAM" id="Phobius"/>
    </source>
</evidence>
<keyword evidence="1" id="KW-0472">Membrane</keyword>
<comment type="caution">
    <text evidence="3">The sequence shown here is derived from an EMBL/GenBank/DDBJ whole genome shotgun (WGS) entry which is preliminary data.</text>
</comment>
<gene>
    <name evidence="3" type="ORF">FEM33_17325</name>
</gene>
<feature type="transmembrane region" description="Helical" evidence="1">
    <location>
        <begin position="96"/>
        <end position="116"/>
    </location>
</feature>
<reference evidence="3 4" key="1">
    <citation type="submission" date="2019-05" db="EMBL/GenBank/DDBJ databases">
        <authorList>
            <person name="Qu J.-H."/>
        </authorList>
    </citation>
    <scope>NUCLEOTIDE SEQUENCE [LARGE SCALE GENOMIC DNA]</scope>
    <source>
        <strain evidence="3 4">NS28</strain>
    </source>
</reference>
<accession>A0A5M8QQC6</accession>
<dbReference type="SUPFAM" id="SSF51182">
    <property type="entry name" value="RmlC-like cupins"/>
    <property type="match status" value="1"/>
</dbReference>
<dbReference type="Pfam" id="PF07883">
    <property type="entry name" value="Cupin_2"/>
    <property type="match status" value="1"/>
</dbReference>
<feature type="transmembrane region" description="Helical" evidence="1">
    <location>
        <begin position="67"/>
        <end position="89"/>
    </location>
</feature>
<feature type="transmembrane region" description="Helical" evidence="1">
    <location>
        <begin position="122"/>
        <end position="143"/>
    </location>
</feature>
<proteinExistence type="predicted"/>
<name>A0A5M8QQC6_9BACT</name>
<dbReference type="Pfam" id="PF14087">
    <property type="entry name" value="DUF4267"/>
    <property type="match status" value="1"/>
</dbReference>
<evidence type="ECO:0000313" key="4">
    <source>
        <dbReference type="Proteomes" id="UP000323994"/>
    </source>
</evidence>
<feature type="domain" description="Cupin type-2" evidence="2">
    <location>
        <begin position="177"/>
        <end position="241"/>
    </location>
</feature>
<feature type="transmembrane region" description="Helical" evidence="1">
    <location>
        <begin position="27"/>
        <end position="47"/>
    </location>
</feature>
<protein>
    <submittedName>
        <fullName evidence="3">DUF4267 domain-containing protein</fullName>
    </submittedName>
</protein>
<dbReference type="PANTHER" id="PTHR36440:SF1">
    <property type="entry name" value="PUTATIVE (AFU_ORTHOLOGUE AFUA_8G07350)-RELATED"/>
    <property type="match status" value="1"/>
</dbReference>
<keyword evidence="1" id="KW-0812">Transmembrane</keyword>
<keyword evidence="4" id="KW-1185">Reference proteome</keyword>
<dbReference type="InterPro" id="IPR014710">
    <property type="entry name" value="RmlC-like_jellyroll"/>
</dbReference>
<organism evidence="3 4">
    <name type="scientific">Dyadobacter flavalbus</name>
    <dbReference type="NCBI Taxonomy" id="2579942"/>
    <lineage>
        <taxon>Bacteria</taxon>
        <taxon>Pseudomonadati</taxon>
        <taxon>Bacteroidota</taxon>
        <taxon>Cytophagia</taxon>
        <taxon>Cytophagales</taxon>
        <taxon>Spirosomataceae</taxon>
        <taxon>Dyadobacter</taxon>
    </lineage>
</organism>
<sequence>MHRCFLLLNFVLYFKTHKMMTTQHISFSLRLTSLLIGLGMLFIGTRFLLAPEQGEAGFGLDYNQPNYAFHTIKGIRDLFSGLIIVLFAWHHYRRPLFLTLLAGSIIPFADMLTVWHTPGSNLWAMLIHGGTVLMLWILCYFLGQSAPETKTGTSVHADAYVKRISSVSEGKNSVLEFSILPGESTPWHYHRLFSETFEVLKGELTVGRGEQTLVLSAGQTATIQPGQKHFFHNTSGQECLVKVTISPGNHDFEEALLISKGLAGDGLASESGTPKKLLDLALFIRLNDSHMIGLQKVAEPLFRLLADYATRQGRLEYLRNTYVMPNKTNDQEINKIPAVG</sequence>
<keyword evidence="1" id="KW-1133">Transmembrane helix</keyword>
<dbReference type="InterPro" id="IPR013096">
    <property type="entry name" value="Cupin_2"/>
</dbReference>
<evidence type="ECO:0000313" key="3">
    <source>
        <dbReference type="EMBL" id="KAA6438447.1"/>
    </source>
</evidence>
<dbReference type="InterPro" id="IPR011051">
    <property type="entry name" value="RmlC_Cupin_sf"/>
</dbReference>
<dbReference type="PANTHER" id="PTHR36440">
    <property type="entry name" value="PUTATIVE (AFU_ORTHOLOGUE AFUA_8G07350)-RELATED"/>
    <property type="match status" value="1"/>
</dbReference>
<dbReference type="InterPro" id="IPR053146">
    <property type="entry name" value="QDO-like"/>
</dbReference>
<dbReference type="EMBL" id="VBSN01000049">
    <property type="protein sequence ID" value="KAA6438447.1"/>
    <property type="molecule type" value="Genomic_DNA"/>
</dbReference>
<dbReference type="InterPro" id="IPR025363">
    <property type="entry name" value="DUF4267"/>
</dbReference>